<evidence type="ECO:0000256" key="7">
    <source>
        <dbReference type="ARBA" id="ARBA00022603"/>
    </source>
</evidence>
<dbReference type="Pfam" id="PF09445">
    <property type="entry name" value="Methyltransf_15"/>
    <property type="match status" value="1"/>
</dbReference>
<evidence type="ECO:0000256" key="6">
    <source>
        <dbReference type="ARBA" id="ARBA00022553"/>
    </source>
</evidence>
<evidence type="ECO:0000256" key="16">
    <source>
        <dbReference type="ARBA" id="ARBA00048763"/>
    </source>
</evidence>
<accession>A0A8T0GFV3</accession>
<reference evidence="25 26" key="1">
    <citation type="submission" date="2020-06" db="EMBL/GenBank/DDBJ databases">
        <title>WGS assembly of Ceratodon purpureus strain R40.</title>
        <authorList>
            <person name="Carey S.B."/>
            <person name="Jenkins J."/>
            <person name="Shu S."/>
            <person name="Lovell J.T."/>
            <person name="Sreedasyam A."/>
            <person name="Maumus F."/>
            <person name="Tiley G.P."/>
            <person name="Fernandez-Pozo N."/>
            <person name="Barry K."/>
            <person name="Chen C."/>
            <person name="Wang M."/>
            <person name="Lipzen A."/>
            <person name="Daum C."/>
            <person name="Saski C.A."/>
            <person name="Payton A.C."/>
            <person name="Mcbreen J.C."/>
            <person name="Conrad R.E."/>
            <person name="Kollar L.M."/>
            <person name="Olsson S."/>
            <person name="Huttunen S."/>
            <person name="Landis J.B."/>
            <person name="Wickett N.J."/>
            <person name="Johnson M.G."/>
            <person name="Rensing S.A."/>
            <person name="Grimwood J."/>
            <person name="Schmutz J."/>
            <person name="Mcdaniel S.F."/>
        </authorList>
    </citation>
    <scope>NUCLEOTIDE SEQUENCE [LARGE SCALE GENOMIC DNA]</scope>
    <source>
        <strain evidence="25 26">R40</strain>
    </source>
</reference>
<evidence type="ECO:0000259" key="24">
    <source>
        <dbReference type="PROSITE" id="PS50020"/>
    </source>
</evidence>
<feature type="region of interest" description="Disordered" evidence="23">
    <location>
        <begin position="304"/>
        <end position="341"/>
    </location>
</feature>
<dbReference type="GO" id="GO:0015030">
    <property type="term" value="C:Cajal body"/>
    <property type="evidence" value="ECO:0007669"/>
    <property type="project" value="UniProtKB-SubCell"/>
</dbReference>
<dbReference type="EMBL" id="CM026432">
    <property type="protein sequence ID" value="KAG0557883.1"/>
    <property type="molecule type" value="Genomic_DNA"/>
</dbReference>
<evidence type="ECO:0000256" key="1">
    <source>
        <dbReference type="ARBA" id="ARBA00004408"/>
    </source>
</evidence>
<dbReference type="PROSITE" id="PS01159">
    <property type="entry name" value="WW_DOMAIN_1"/>
    <property type="match status" value="1"/>
</dbReference>
<evidence type="ECO:0000256" key="12">
    <source>
        <dbReference type="ARBA" id="ARBA00023242"/>
    </source>
</evidence>
<comment type="catalytic activity">
    <reaction evidence="17">
        <text>a 5'-end (N(7)-methyl 5'-triphosphoguanosine)-ribonucleoside in snRNA + S-adenosyl-L-methionine = a 5'-end (N(2),N(7)-dimethyl 5'-triphosphoguanosine)-ribonucleoside in snRNA + S-adenosyl-L-homocysteine + H(+)</text>
        <dbReference type="Rhea" id="RHEA:78471"/>
        <dbReference type="Rhea" id="RHEA-COMP:19085"/>
        <dbReference type="Rhea" id="RHEA-COMP:19087"/>
        <dbReference type="ChEBI" id="CHEBI:15378"/>
        <dbReference type="ChEBI" id="CHEBI:57856"/>
        <dbReference type="ChEBI" id="CHEBI:59789"/>
        <dbReference type="ChEBI" id="CHEBI:156461"/>
        <dbReference type="ChEBI" id="CHEBI:172880"/>
    </reaction>
    <physiologicalReaction direction="left-to-right" evidence="17">
        <dbReference type="Rhea" id="RHEA:78472"/>
    </physiologicalReaction>
</comment>
<keyword evidence="12" id="KW-0539">Nucleus</keyword>
<evidence type="ECO:0000256" key="9">
    <source>
        <dbReference type="ARBA" id="ARBA00022691"/>
    </source>
</evidence>
<dbReference type="CDD" id="cd00201">
    <property type="entry name" value="WW"/>
    <property type="match status" value="1"/>
</dbReference>
<dbReference type="PROSITE" id="PS50020">
    <property type="entry name" value="WW_DOMAIN_2"/>
    <property type="match status" value="1"/>
</dbReference>
<organism evidence="25 26">
    <name type="scientific">Ceratodon purpureus</name>
    <name type="common">Fire moss</name>
    <name type="synonym">Dicranum purpureum</name>
    <dbReference type="NCBI Taxonomy" id="3225"/>
    <lineage>
        <taxon>Eukaryota</taxon>
        <taxon>Viridiplantae</taxon>
        <taxon>Streptophyta</taxon>
        <taxon>Embryophyta</taxon>
        <taxon>Bryophyta</taxon>
        <taxon>Bryophytina</taxon>
        <taxon>Bryopsida</taxon>
        <taxon>Dicranidae</taxon>
        <taxon>Pseudoditrichales</taxon>
        <taxon>Ditrichaceae</taxon>
        <taxon>Ceratodon</taxon>
    </lineage>
</organism>
<evidence type="ECO:0000256" key="17">
    <source>
        <dbReference type="ARBA" id="ARBA00049075"/>
    </source>
</evidence>
<evidence type="ECO:0000256" key="22">
    <source>
        <dbReference type="ARBA" id="ARBA00081504"/>
    </source>
</evidence>
<feature type="domain" description="WW" evidence="24">
    <location>
        <begin position="157"/>
        <end position="191"/>
    </location>
</feature>
<dbReference type="PANTHER" id="PTHR14741">
    <property type="entry name" value="S-ADENOSYLMETHIONINE-DEPENDENT METHYLTRANSFERASE RELATED"/>
    <property type="match status" value="1"/>
</dbReference>
<comment type="subcellular location">
    <subcellularLocation>
        <location evidence="2">Cytoplasm</location>
    </subcellularLocation>
    <subcellularLocation>
        <location evidence="1">Nucleus</location>
        <location evidence="1">Cajal body</location>
    </subcellularLocation>
    <subcellularLocation>
        <location evidence="3">Nucleus</location>
        <location evidence="3">Nucleolus</location>
    </subcellularLocation>
</comment>
<dbReference type="Gene3D" id="2.20.70.10">
    <property type="match status" value="1"/>
</dbReference>
<gene>
    <name evidence="25" type="ORF">KC19_11G164000</name>
</gene>
<comment type="catalytic activity">
    <reaction evidence="15">
        <text>a 5'-end (N(7)-methyl 5'-triphosphoguanosine)-ribonucleoside in snoRNA + S-adenosyl-L-methionine = a 5'-end (N(2),N(7)-dimethyl 5'-triphosphoguanosine)-ribonucleoside in snoRNA + S-adenosyl-L-homocysteine + H(+)</text>
        <dbReference type="Rhea" id="RHEA:78475"/>
        <dbReference type="Rhea" id="RHEA-COMP:19086"/>
        <dbReference type="Rhea" id="RHEA-COMP:19088"/>
        <dbReference type="ChEBI" id="CHEBI:15378"/>
        <dbReference type="ChEBI" id="CHEBI:57856"/>
        <dbReference type="ChEBI" id="CHEBI:59789"/>
        <dbReference type="ChEBI" id="CHEBI:156461"/>
        <dbReference type="ChEBI" id="CHEBI:172880"/>
    </reaction>
    <physiologicalReaction direction="left-to-right" evidence="15">
        <dbReference type="Rhea" id="RHEA:78476"/>
    </physiologicalReaction>
</comment>
<dbReference type="PANTHER" id="PTHR14741:SF32">
    <property type="entry name" value="TRIMETHYLGUANOSINE SYNTHASE"/>
    <property type="match status" value="1"/>
</dbReference>
<dbReference type="AlphaFoldDB" id="A0A8T0GFV3"/>
<feature type="compositionally biased region" description="Basic and acidic residues" evidence="23">
    <location>
        <begin position="106"/>
        <end position="126"/>
    </location>
</feature>
<comment type="catalytic activity">
    <reaction evidence="16">
        <text>a 5'-end (N(2),N(7)-dimethyl 5'-triphosphoguanosine)-ribonucleoside in snRNA + S-adenosyl-L-methionine = a 5'-end (N(2),N(2),N(7)-trimethyl 5'-triphosphoguanosine)-ribonucleoside in snRNA + S-adenosyl-L-homocysteine + H(+)</text>
        <dbReference type="Rhea" id="RHEA:78479"/>
        <dbReference type="Rhea" id="RHEA-COMP:19087"/>
        <dbReference type="Rhea" id="RHEA-COMP:19089"/>
        <dbReference type="ChEBI" id="CHEBI:15378"/>
        <dbReference type="ChEBI" id="CHEBI:57856"/>
        <dbReference type="ChEBI" id="CHEBI:59789"/>
        <dbReference type="ChEBI" id="CHEBI:167623"/>
        <dbReference type="ChEBI" id="CHEBI:172880"/>
    </reaction>
    <physiologicalReaction direction="left-to-right" evidence="16">
        <dbReference type="Rhea" id="RHEA:78480"/>
    </physiologicalReaction>
</comment>
<dbReference type="InterPro" id="IPR019012">
    <property type="entry name" value="RNA_cap_Gua-N2-MeTrfase"/>
</dbReference>
<name>A0A8T0GFV3_CERPU</name>
<evidence type="ECO:0000256" key="13">
    <source>
        <dbReference type="ARBA" id="ARBA00025783"/>
    </source>
</evidence>
<evidence type="ECO:0000256" key="2">
    <source>
        <dbReference type="ARBA" id="ARBA00004496"/>
    </source>
</evidence>
<evidence type="ECO:0000313" key="26">
    <source>
        <dbReference type="Proteomes" id="UP000822688"/>
    </source>
</evidence>
<evidence type="ECO:0000313" key="25">
    <source>
        <dbReference type="EMBL" id="KAG0557883.1"/>
    </source>
</evidence>
<comment type="caution">
    <text evidence="25">The sequence shown here is derived from an EMBL/GenBank/DDBJ whole genome shotgun (WGS) entry which is preliminary data.</text>
</comment>
<keyword evidence="7" id="KW-0489">Methyltransferase</keyword>
<keyword evidence="10" id="KW-0805">Transcription regulation</keyword>
<sequence>MSDPLPPSFLVTSVFFTDSLPSLPLPFSPHHHHDTPVHSVHSDAAAPEVEFVSADADKELVLMMATLGLPTTFGSSSEGNSVKKVRKAKVGASTVVGSHYGSHVVDSNHDVSERGPDPNSHTRVEFSPEDSTVLNNEILHVSELSDNNITDNGSYEIPYKLSWEPVWDSDYRRYYYCNTDTWETTWEVPEGVDDYNAYSSFESVGPFVNEIAISANPLEEEVSTELLISLKSSSYTEPEVMDGGGGKVTEVDESKGVSINVLEDELLYQDFESACNYILDVGSLRSTQVDLSVHVETKTKIGSSQGTHIRFSDSDDDDVSEDRETGMLSSKKIADPKDKSEDLIDDISPQDYLPLVVEAENEKDYGGIEGGNEIITILEERKRRRKFIRIVDKMPAEVWSGLADNIDPDLVEEMSKRTAKYWYQRYRLFSRYDEGIKMDEEGWFSVTPESIAQHQASRMCSGGLIIDAFTGVGGNAIQFALRGDHVIAVDIDPVKIDCARHNAAIYGVADYIEFIVGDFFKIAPNLKADAVFLSPPWGGPDYMSVDKFDLHTMILPLDGFKLFQTAQAISPNVVLFLPRNVDLDQLVELSWLASPPFPCEVERNFVNKKLKAITAYYVTASCSFFSHDGPHLQAASYGGYDACADRILRVRRCSLIQFLMRLRACKLLVFQDWVSEVSSPLIVKHVIYLSLYVIRIHASCDFSDISCTSQAAVRFKISFLRGISVTFPRWWSEIKLPLATSILVRP</sequence>
<evidence type="ECO:0000256" key="19">
    <source>
        <dbReference type="ARBA" id="ARBA00057179"/>
    </source>
</evidence>
<dbReference type="Gene3D" id="3.40.50.150">
    <property type="entry name" value="Vaccinia Virus protein VP39"/>
    <property type="match status" value="1"/>
</dbReference>
<keyword evidence="6" id="KW-0597">Phosphoprotein</keyword>
<evidence type="ECO:0000256" key="23">
    <source>
        <dbReference type="SAM" id="MobiDB-lite"/>
    </source>
</evidence>
<dbReference type="SUPFAM" id="SSF53335">
    <property type="entry name" value="S-adenosyl-L-methionine-dependent methyltransferases"/>
    <property type="match status" value="1"/>
</dbReference>
<feature type="region of interest" description="Disordered" evidence="23">
    <location>
        <begin position="103"/>
        <end position="128"/>
    </location>
</feature>
<dbReference type="InterPro" id="IPR029063">
    <property type="entry name" value="SAM-dependent_MTases_sf"/>
</dbReference>
<protein>
    <recommendedName>
        <fullName evidence="4">Trimethylguanosine synthase</fullName>
    </recommendedName>
    <alternativeName>
        <fullName evidence="18">Cap-specific guanine-N(2) methyltransferase</fullName>
    </alternativeName>
    <alternativeName>
        <fullName evidence="21">Nuclear receptor coactivator 6-interacting protein</fullName>
    </alternativeName>
    <alternativeName>
        <fullName evidence="22">PRIP-interacting protein with methyltransferase motif</fullName>
    </alternativeName>
</protein>
<dbReference type="CDD" id="cd02440">
    <property type="entry name" value="AdoMet_MTases"/>
    <property type="match status" value="1"/>
</dbReference>
<dbReference type="FunFam" id="3.40.50.150:FF:000066">
    <property type="entry name" value="Trimethylguanosine synthase 1"/>
    <property type="match status" value="1"/>
</dbReference>
<evidence type="ECO:0000256" key="15">
    <source>
        <dbReference type="ARBA" id="ARBA00048740"/>
    </source>
</evidence>
<comment type="function">
    <text evidence="19">Catalyzes the 2 serial methylation steps for the conversion of the 7-monomethylguanosine (m(7)G) caps of snRNAs and snoRNAs to a 2,2,7-trimethylguanosine (m(2,2,7)G) cap structure. The enzyme is specific for guanine, and N7 methylation must precede N2 methylation. Hypermethylation of the m7G cap of U snRNAs leads to their concentration in nuclear foci, their colocalization with coilin and the formation of canonical Cajal bodies (CBs). Plays a role in transcriptional regulation.</text>
</comment>
<evidence type="ECO:0000256" key="21">
    <source>
        <dbReference type="ARBA" id="ARBA00079339"/>
    </source>
</evidence>
<comment type="catalytic activity">
    <reaction evidence="14">
        <text>a 5'-end (N(2),N(7)-dimethyl 5'-triphosphoguanosine)-ribonucleoside in snoRNA + S-adenosyl-L-methionine = a 5'-end (N(2),N(2),N(7)-trimethyl 5'-triphosphoguanosine)-ribonucleoside in snoRNA + S-adenosyl-L-homocysteine + H(+)</text>
        <dbReference type="Rhea" id="RHEA:78507"/>
        <dbReference type="Rhea" id="RHEA-COMP:19088"/>
        <dbReference type="Rhea" id="RHEA-COMP:19090"/>
        <dbReference type="ChEBI" id="CHEBI:15378"/>
        <dbReference type="ChEBI" id="CHEBI:57856"/>
        <dbReference type="ChEBI" id="CHEBI:59789"/>
        <dbReference type="ChEBI" id="CHEBI:167623"/>
        <dbReference type="ChEBI" id="CHEBI:172880"/>
    </reaction>
    <physiologicalReaction direction="left-to-right" evidence="14">
        <dbReference type="Rhea" id="RHEA:78508"/>
    </physiologicalReaction>
</comment>
<evidence type="ECO:0000256" key="11">
    <source>
        <dbReference type="ARBA" id="ARBA00023163"/>
    </source>
</evidence>
<keyword evidence="5" id="KW-0963">Cytoplasm</keyword>
<evidence type="ECO:0000256" key="3">
    <source>
        <dbReference type="ARBA" id="ARBA00004604"/>
    </source>
</evidence>
<evidence type="ECO:0000256" key="5">
    <source>
        <dbReference type="ARBA" id="ARBA00022490"/>
    </source>
</evidence>
<evidence type="ECO:0000256" key="10">
    <source>
        <dbReference type="ARBA" id="ARBA00023015"/>
    </source>
</evidence>
<feature type="compositionally biased region" description="Basic and acidic residues" evidence="23">
    <location>
        <begin position="332"/>
        <end position="341"/>
    </location>
</feature>
<evidence type="ECO:0000256" key="8">
    <source>
        <dbReference type="ARBA" id="ARBA00022679"/>
    </source>
</evidence>
<dbReference type="Proteomes" id="UP000822688">
    <property type="component" value="Chromosome 11"/>
</dbReference>
<comment type="similarity">
    <text evidence="13">Belongs to the methyltransferase superfamily. Trimethylguanosine synthase family.</text>
</comment>
<keyword evidence="8" id="KW-0808">Transferase</keyword>
<evidence type="ECO:0000256" key="20">
    <source>
        <dbReference type="ARBA" id="ARBA00064494"/>
    </source>
</evidence>
<dbReference type="InterPro" id="IPR001202">
    <property type="entry name" value="WW_dom"/>
</dbReference>
<comment type="subunit">
    <text evidence="20">May form homooligomers. Interacts with CREBBP/CBP, EED/WAIT1, EP300/P300, NCOA6/PRIP, PPARBP/PBP and SMN.</text>
</comment>
<dbReference type="GO" id="GO:0005730">
    <property type="term" value="C:nucleolus"/>
    <property type="evidence" value="ECO:0007669"/>
    <property type="project" value="UniProtKB-SubCell"/>
</dbReference>
<evidence type="ECO:0000256" key="14">
    <source>
        <dbReference type="ARBA" id="ARBA00047418"/>
    </source>
</evidence>
<proteinExistence type="inferred from homology"/>
<evidence type="ECO:0000256" key="4">
    <source>
        <dbReference type="ARBA" id="ARBA00018517"/>
    </source>
</evidence>
<keyword evidence="11" id="KW-0804">Transcription</keyword>
<keyword evidence="9" id="KW-0949">S-adenosyl-L-methionine</keyword>
<dbReference type="GO" id="GO:0005737">
    <property type="term" value="C:cytoplasm"/>
    <property type="evidence" value="ECO:0007669"/>
    <property type="project" value="UniProtKB-SubCell"/>
</dbReference>
<evidence type="ECO:0000256" key="18">
    <source>
        <dbReference type="ARBA" id="ARBA00049790"/>
    </source>
</evidence>
<keyword evidence="26" id="KW-1185">Reference proteome</keyword>
<dbReference type="GO" id="GO:0071164">
    <property type="term" value="F:RNA cap trimethylguanosine synthase activity"/>
    <property type="evidence" value="ECO:0007669"/>
    <property type="project" value="TreeGrafter"/>
</dbReference>